<evidence type="ECO:0000313" key="2">
    <source>
        <dbReference type="Proteomes" id="UP001597120"/>
    </source>
</evidence>
<gene>
    <name evidence="1" type="ORF">ACFQ03_12475</name>
</gene>
<dbReference type="Pfam" id="PF14091">
    <property type="entry name" value="DUF4269"/>
    <property type="match status" value="1"/>
</dbReference>
<evidence type="ECO:0000313" key="1">
    <source>
        <dbReference type="EMBL" id="MFD0869968.1"/>
    </source>
</evidence>
<accession>A0ABW3D9C0</accession>
<protein>
    <submittedName>
        <fullName evidence="1">DUF4269 domain-containing protein</fullName>
    </submittedName>
</protein>
<dbReference type="InterPro" id="IPR025365">
    <property type="entry name" value="DUF4269"/>
</dbReference>
<organism evidence="1 2">
    <name type="scientific">Paenibacillus residui</name>
    <dbReference type="NCBI Taxonomy" id="629724"/>
    <lineage>
        <taxon>Bacteria</taxon>
        <taxon>Bacillati</taxon>
        <taxon>Bacillota</taxon>
        <taxon>Bacilli</taxon>
        <taxon>Bacillales</taxon>
        <taxon>Paenibacillaceae</taxon>
        <taxon>Paenibacillus</taxon>
    </lineage>
</organism>
<proteinExistence type="predicted"/>
<dbReference type="Proteomes" id="UP001597120">
    <property type="component" value="Unassembled WGS sequence"/>
</dbReference>
<keyword evidence="2" id="KW-1185">Reference proteome</keyword>
<name>A0ABW3D9C0_9BACL</name>
<dbReference type="EMBL" id="JBHTIU010000039">
    <property type="protein sequence ID" value="MFD0869968.1"/>
    <property type="molecule type" value="Genomic_DNA"/>
</dbReference>
<reference evidence="2" key="1">
    <citation type="journal article" date="2019" name="Int. J. Syst. Evol. Microbiol.">
        <title>The Global Catalogue of Microorganisms (GCM) 10K type strain sequencing project: providing services to taxonomists for standard genome sequencing and annotation.</title>
        <authorList>
            <consortium name="The Broad Institute Genomics Platform"/>
            <consortium name="The Broad Institute Genome Sequencing Center for Infectious Disease"/>
            <person name="Wu L."/>
            <person name="Ma J."/>
        </authorList>
    </citation>
    <scope>NUCLEOTIDE SEQUENCE [LARGE SCALE GENOMIC DNA]</scope>
    <source>
        <strain evidence="2">CCUG 57263</strain>
    </source>
</reference>
<sequence length="191" mass="21422">MDSTQPYNRWKSTEYLRRGTPRQQRAYEALAGLQINERLQPFDPVLAGTIPLGIDTEVSDLDIICNAVPSLLAGALSSHYSSLPGFTLHETIKQGIPALVCRFQFEGWPIEIFGQPIPVAEQNALIHMDIEHRLLCLAGPAAKQAIMQIKREGCKTEPAFARFFRIKGDPYEALLVLARCSDEELRVIFEL</sequence>
<comment type="caution">
    <text evidence="1">The sequence shown here is derived from an EMBL/GenBank/DDBJ whole genome shotgun (WGS) entry which is preliminary data.</text>
</comment>
<dbReference type="RefSeq" id="WP_379288447.1">
    <property type="nucleotide sequence ID" value="NZ_JBHTIU010000039.1"/>
</dbReference>